<dbReference type="Proteomes" id="UP000231987">
    <property type="component" value="Unassembled WGS sequence"/>
</dbReference>
<sequence>MQAEVDCLLLFGISTATTAFSIRLSARRKDDLAHWVNLVTPHQFEPNPTKFHVVDLFNEPGCRSITALQGQELAIRLHHVAHAFGSGGAKDEDM</sequence>
<organism evidence="1 2">
    <name type="scientific">Rhizobium meliloti</name>
    <name type="common">Ensifer meliloti</name>
    <name type="synonym">Sinorhizobium meliloti</name>
    <dbReference type="NCBI Taxonomy" id="382"/>
    <lineage>
        <taxon>Bacteria</taxon>
        <taxon>Pseudomonadati</taxon>
        <taxon>Pseudomonadota</taxon>
        <taxon>Alphaproteobacteria</taxon>
        <taxon>Hyphomicrobiales</taxon>
        <taxon>Rhizobiaceae</taxon>
        <taxon>Sinorhizobium/Ensifer group</taxon>
        <taxon>Sinorhizobium</taxon>
    </lineage>
</organism>
<protein>
    <submittedName>
        <fullName evidence="1">Uncharacterized protein</fullName>
    </submittedName>
</protein>
<comment type="caution">
    <text evidence="1">The sequence shown here is derived from an EMBL/GenBank/DDBJ whole genome shotgun (WGS) entry which is preliminary data.</text>
</comment>
<evidence type="ECO:0000313" key="1">
    <source>
        <dbReference type="EMBL" id="PJR09266.1"/>
    </source>
</evidence>
<dbReference type="AlphaFoldDB" id="A0A2J0YTE8"/>
<accession>A0A2J0YTE8</accession>
<dbReference type="EMBL" id="NJGD01000031">
    <property type="protein sequence ID" value="PJR09266.1"/>
    <property type="molecule type" value="Genomic_DNA"/>
</dbReference>
<evidence type="ECO:0000313" key="2">
    <source>
        <dbReference type="Proteomes" id="UP000231987"/>
    </source>
</evidence>
<proteinExistence type="predicted"/>
<reference evidence="1 2" key="1">
    <citation type="submission" date="2017-06" db="EMBL/GenBank/DDBJ databases">
        <title>Ensifer strains isolated from leguminous trees and herbs display diverse denitrification phenotypes with some acting as strong N2O sinks.</title>
        <authorList>
            <person name="Woliy K."/>
            <person name="Mania D."/>
            <person name="Bakken L.R."/>
            <person name="Frostegard A."/>
        </authorList>
    </citation>
    <scope>NUCLEOTIDE SEQUENCE [LARGE SCALE GENOMIC DNA]</scope>
    <source>
        <strain evidence="1 2">AC50a</strain>
    </source>
</reference>
<gene>
    <name evidence="1" type="ORF">CEJ86_31420</name>
</gene>
<name>A0A2J0YTE8_RHIML</name>